<proteinExistence type="predicted"/>
<dbReference type="InterPro" id="IPR013121">
    <property type="entry name" value="Fe_red_NAD-bd_6"/>
</dbReference>
<evidence type="ECO:0000256" key="1">
    <source>
        <dbReference type="ARBA" id="ARBA00004141"/>
    </source>
</evidence>
<dbReference type="Pfam" id="PF08030">
    <property type="entry name" value="NAD_binding_6"/>
    <property type="match status" value="1"/>
</dbReference>
<dbReference type="SFLD" id="SFLDS00052">
    <property type="entry name" value="Ferric_Reductase_Domain"/>
    <property type="match status" value="1"/>
</dbReference>
<accession>A0ABR2UC38</accession>
<feature type="domain" description="FAD-binding FR-type" evidence="8">
    <location>
        <begin position="369"/>
        <end position="494"/>
    </location>
</feature>
<protein>
    <recommendedName>
        <fullName evidence="8">FAD-binding FR-type domain-containing protein</fullName>
    </recommendedName>
</protein>
<dbReference type="PROSITE" id="PS51384">
    <property type="entry name" value="FAD_FR"/>
    <property type="match status" value="1"/>
</dbReference>
<evidence type="ECO:0000256" key="5">
    <source>
        <dbReference type="ARBA" id="ARBA00023136"/>
    </source>
</evidence>
<dbReference type="PANTHER" id="PTHR11972:SF155">
    <property type="entry name" value="FERRIC REDUCTION OXIDASE 8, MITOCHONDRIAL"/>
    <property type="match status" value="1"/>
</dbReference>
<feature type="transmembrane region" description="Helical" evidence="7">
    <location>
        <begin position="129"/>
        <end position="149"/>
    </location>
</feature>
<evidence type="ECO:0000256" key="3">
    <source>
        <dbReference type="ARBA" id="ARBA00022989"/>
    </source>
</evidence>
<feature type="transmembrane region" description="Helical" evidence="7">
    <location>
        <begin position="81"/>
        <end position="100"/>
    </location>
</feature>
<keyword evidence="4" id="KW-0560">Oxidoreductase</keyword>
<evidence type="ECO:0000256" key="6">
    <source>
        <dbReference type="SAM" id="MobiDB-lite"/>
    </source>
</evidence>
<comment type="caution">
    <text evidence="9">The sequence shown here is derived from an EMBL/GenBank/DDBJ whole genome shotgun (WGS) entry which is preliminary data.</text>
</comment>
<feature type="transmembrane region" description="Helical" evidence="7">
    <location>
        <begin position="340"/>
        <end position="357"/>
    </location>
</feature>
<feature type="region of interest" description="Disordered" evidence="6">
    <location>
        <begin position="705"/>
        <end position="724"/>
    </location>
</feature>
<dbReference type="CDD" id="cd06186">
    <property type="entry name" value="NOX_Duox_like_FAD_NADP"/>
    <property type="match status" value="1"/>
</dbReference>
<dbReference type="Pfam" id="PF01794">
    <property type="entry name" value="Ferric_reduct"/>
    <property type="match status" value="1"/>
</dbReference>
<dbReference type="PANTHER" id="PTHR11972">
    <property type="entry name" value="NADPH OXIDASE"/>
    <property type="match status" value="1"/>
</dbReference>
<organism evidence="9 10">
    <name type="scientific">Hibiscus sabdariffa</name>
    <name type="common">roselle</name>
    <dbReference type="NCBI Taxonomy" id="183260"/>
    <lineage>
        <taxon>Eukaryota</taxon>
        <taxon>Viridiplantae</taxon>
        <taxon>Streptophyta</taxon>
        <taxon>Embryophyta</taxon>
        <taxon>Tracheophyta</taxon>
        <taxon>Spermatophyta</taxon>
        <taxon>Magnoliopsida</taxon>
        <taxon>eudicotyledons</taxon>
        <taxon>Gunneridae</taxon>
        <taxon>Pentapetalae</taxon>
        <taxon>rosids</taxon>
        <taxon>malvids</taxon>
        <taxon>Malvales</taxon>
        <taxon>Malvaceae</taxon>
        <taxon>Malvoideae</taxon>
        <taxon>Hibiscus</taxon>
    </lineage>
</organism>
<dbReference type="Gene3D" id="3.40.50.80">
    <property type="entry name" value="Nucleotide-binding domain of ferredoxin-NADP reductase (FNR) module"/>
    <property type="match status" value="2"/>
</dbReference>
<keyword evidence="5 7" id="KW-0472">Membrane</keyword>
<feature type="transmembrane region" description="Helical" evidence="7">
    <location>
        <begin position="619"/>
        <end position="640"/>
    </location>
</feature>
<dbReference type="Pfam" id="PF08022">
    <property type="entry name" value="FAD_binding_8"/>
    <property type="match status" value="1"/>
</dbReference>
<dbReference type="SUPFAM" id="SSF52343">
    <property type="entry name" value="Ferredoxin reductase-like, C-terminal NADP-linked domain"/>
    <property type="match status" value="1"/>
</dbReference>
<dbReference type="InterPro" id="IPR013130">
    <property type="entry name" value="Fe3_Rdtase_TM_dom"/>
</dbReference>
<evidence type="ECO:0000313" key="9">
    <source>
        <dbReference type="EMBL" id="KAK9047169.1"/>
    </source>
</evidence>
<dbReference type="InterPro" id="IPR017927">
    <property type="entry name" value="FAD-bd_FR_type"/>
</dbReference>
<dbReference type="Proteomes" id="UP001396334">
    <property type="component" value="Unassembled WGS sequence"/>
</dbReference>
<evidence type="ECO:0000313" key="10">
    <source>
        <dbReference type="Proteomes" id="UP001396334"/>
    </source>
</evidence>
<keyword evidence="3 7" id="KW-1133">Transmembrane helix</keyword>
<gene>
    <name evidence="9" type="ORF">V6N11_053021</name>
</gene>
<keyword evidence="10" id="KW-1185">Reference proteome</keyword>
<feature type="transmembrane region" description="Helical" evidence="7">
    <location>
        <begin position="271"/>
        <end position="291"/>
    </location>
</feature>
<feature type="transmembrane region" description="Helical" evidence="7">
    <location>
        <begin position="178"/>
        <end position="202"/>
    </location>
</feature>
<evidence type="ECO:0000256" key="7">
    <source>
        <dbReference type="SAM" id="Phobius"/>
    </source>
</evidence>
<evidence type="ECO:0000259" key="8">
    <source>
        <dbReference type="PROSITE" id="PS51384"/>
    </source>
</evidence>
<evidence type="ECO:0000256" key="2">
    <source>
        <dbReference type="ARBA" id="ARBA00022692"/>
    </source>
</evidence>
<dbReference type="InterPro" id="IPR050369">
    <property type="entry name" value="RBOH/FRE"/>
</dbReference>
<evidence type="ECO:0000256" key="4">
    <source>
        <dbReference type="ARBA" id="ARBA00023002"/>
    </source>
</evidence>
<feature type="transmembrane region" description="Helical" evidence="7">
    <location>
        <begin position="671"/>
        <end position="695"/>
    </location>
</feature>
<dbReference type="InterPro" id="IPR039261">
    <property type="entry name" value="FNR_nucleotide-bd"/>
</dbReference>
<sequence length="797" mass="89507">MGSKPRAATMELAREKANCSRTSREGFIELNAWVPNQGQRFLSNAFPCSEPHMVSLEDYDKIEEEANGSGVLEMGKAGAVLALKVVMILIFTAWMSLWFLKPTNLWTRRWKAAERSARNTSFGYHGLDFAVYTFPVIALAMVGLVYLNLQSWGQTSRYYKQTRSSTAALSNPIVTSNLIGILSSVEILSVFLFILFLAWTFYSRISHDFTKLAPVESLKLDLWQLKYLKVATRFGLLAEACLALLLLPILRELAVFRIIGIQFEASVRYHIWLGTAMICFATFHGASTLFIWGVSHYIQDEIVKWQRTGRIYLAGEIALVVGLVMWITSLPQIRRKRFEIFYYVHHMYILFLVFFLLHAGDRHFYMIFPGVFLFGVEKLLRILQSRPQTCILTARLYPCKVVELILPKDTGLKYTPTSIIFMKIPSISRFQWHSFSITSSSAVDSHSMSVLVKCGGWWTSSLYDNIQAQLDLDADKLKSIPVAIEGPYGPSSMNFLRYDSLLLVAGGIGITPFLSILQEIVATQGKGNSRYRFPSRIQLIYVVKRSQDIGTLKPVSSLLQNHPSQKWHLKLKVFVTQEKQGGASVGELINEASQVQTVHFGIKGPIYSIHGPGSLYQTAALVAIASIVFFVFLISFNHIFVPSEISRSSLHSSKLIVSSKMKAPKEKGPSWVADILIIASFIMSLACTGLVAIILRWRRVKKETPQDEKIQQRSSTETKGAVEEDHEIQFGGRPNLEDVFSAFLNETGTSDIGVLVSGPESMKEAVASLCQQKSKCFKLGNKKKKACLSFHALTFTL</sequence>
<reference evidence="9 10" key="1">
    <citation type="journal article" date="2024" name="G3 (Bethesda)">
        <title>Genome assembly of Hibiscus sabdariffa L. provides insights into metabolisms of medicinal natural products.</title>
        <authorList>
            <person name="Kim T."/>
        </authorList>
    </citation>
    <scope>NUCLEOTIDE SEQUENCE [LARGE SCALE GENOMIC DNA]</scope>
    <source>
        <strain evidence="9">TK-2024</strain>
        <tissue evidence="9">Old leaves</tissue>
    </source>
</reference>
<dbReference type="SFLD" id="SFLDG01168">
    <property type="entry name" value="Ferric_reductase_subgroup_(FRE"/>
    <property type="match status" value="1"/>
</dbReference>
<feature type="transmembrane region" description="Helical" evidence="7">
    <location>
        <begin position="311"/>
        <end position="328"/>
    </location>
</feature>
<comment type="subcellular location">
    <subcellularLocation>
        <location evidence="1">Membrane</location>
        <topology evidence="1">Multi-pass membrane protein</topology>
    </subcellularLocation>
</comment>
<name>A0ABR2UC38_9ROSI</name>
<feature type="transmembrane region" description="Helical" evidence="7">
    <location>
        <begin position="230"/>
        <end position="250"/>
    </location>
</feature>
<dbReference type="EMBL" id="JBBPBN010000001">
    <property type="protein sequence ID" value="KAK9047169.1"/>
    <property type="molecule type" value="Genomic_DNA"/>
</dbReference>
<dbReference type="InterPro" id="IPR013112">
    <property type="entry name" value="FAD-bd_8"/>
</dbReference>
<keyword evidence="2 7" id="KW-0812">Transmembrane</keyword>